<evidence type="ECO:0000313" key="2">
    <source>
        <dbReference type="Proteomes" id="UP000634136"/>
    </source>
</evidence>
<keyword evidence="2" id="KW-1185">Reference proteome</keyword>
<sequence length="86" mass="9702">MCYCTSESKRSLRVVIANLSGFNARMELGIAWKKLIKMIASCCIWEFEWIQGSNGARDCMEGGFIARMGLGIAWKVCQVMSKQIMN</sequence>
<reference evidence="1" key="1">
    <citation type="submission" date="2020-09" db="EMBL/GenBank/DDBJ databases">
        <title>Genome-Enabled Discovery of Anthraquinone Biosynthesis in Senna tora.</title>
        <authorList>
            <person name="Kang S.-H."/>
            <person name="Pandey R.P."/>
            <person name="Lee C.-M."/>
            <person name="Sim J.-S."/>
            <person name="Jeong J.-T."/>
            <person name="Choi B.-S."/>
            <person name="Jung M."/>
            <person name="Ginzburg D."/>
            <person name="Zhao K."/>
            <person name="Won S.Y."/>
            <person name="Oh T.-J."/>
            <person name="Yu Y."/>
            <person name="Kim N.-H."/>
            <person name="Lee O.R."/>
            <person name="Lee T.-H."/>
            <person name="Bashyal P."/>
            <person name="Kim T.-S."/>
            <person name="Lee W.-H."/>
            <person name="Kawkins C."/>
            <person name="Kim C.-K."/>
            <person name="Kim J.S."/>
            <person name="Ahn B.O."/>
            <person name="Rhee S.Y."/>
            <person name="Sohng J.K."/>
        </authorList>
    </citation>
    <scope>NUCLEOTIDE SEQUENCE</scope>
    <source>
        <tissue evidence="1">Leaf</tissue>
    </source>
</reference>
<dbReference type="AlphaFoldDB" id="A0A835CHW9"/>
<evidence type="ECO:0000313" key="1">
    <source>
        <dbReference type="EMBL" id="KAF7842056.1"/>
    </source>
</evidence>
<comment type="caution">
    <text evidence="1">The sequence shown here is derived from an EMBL/GenBank/DDBJ whole genome shotgun (WGS) entry which is preliminary data.</text>
</comment>
<dbReference type="EMBL" id="JAAIUW010000002">
    <property type="protein sequence ID" value="KAF7842056.1"/>
    <property type="molecule type" value="Genomic_DNA"/>
</dbReference>
<dbReference type="Proteomes" id="UP000634136">
    <property type="component" value="Unassembled WGS sequence"/>
</dbReference>
<proteinExistence type="predicted"/>
<gene>
    <name evidence="1" type="ORF">G2W53_004354</name>
</gene>
<organism evidence="1 2">
    <name type="scientific">Senna tora</name>
    <dbReference type="NCBI Taxonomy" id="362788"/>
    <lineage>
        <taxon>Eukaryota</taxon>
        <taxon>Viridiplantae</taxon>
        <taxon>Streptophyta</taxon>
        <taxon>Embryophyta</taxon>
        <taxon>Tracheophyta</taxon>
        <taxon>Spermatophyta</taxon>
        <taxon>Magnoliopsida</taxon>
        <taxon>eudicotyledons</taxon>
        <taxon>Gunneridae</taxon>
        <taxon>Pentapetalae</taxon>
        <taxon>rosids</taxon>
        <taxon>fabids</taxon>
        <taxon>Fabales</taxon>
        <taxon>Fabaceae</taxon>
        <taxon>Caesalpinioideae</taxon>
        <taxon>Cassia clade</taxon>
        <taxon>Senna</taxon>
    </lineage>
</organism>
<protein>
    <submittedName>
        <fullName evidence="1">Uncharacterized protein</fullName>
    </submittedName>
</protein>
<name>A0A835CHW9_9FABA</name>
<accession>A0A835CHW9</accession>